<dbReference type="SUPFAM" id="SSF52777">
    <property type="entry name" value="CoA-dependent acyltransferases"/>
    <property type="match status" value="2"/>
</dbReference>
<dbReference type="PANTHER" id="PTHR28037">
    <property type="entry name" value="ALCOHOL O-ACETYLTRANSFERASE 1-RELATED"/>
    <property type="match status" value="1"/>
</dbReference>
<sequence length="409" mass="44657">MERWHCIRHRLGLDSCVVASAQYTTEDGQPLTKEILFPALRTLVEEHASLGIRLEGNETTAKIYFVQLPRVDLSSVVDFSGHDDVQEAYESHLSRGFETQTDVPLWRVEVLAHNVVLFAVHHAVGDGMSVLAFHLNLLRALQNGRGHDGSPVVEIPQSRRLLPPIEHSTPVWPSFTLAGSMLYDLLAPASWSKMRNVWTGPPSPLTPDITTLVRILTFPPTDVAAFITAARAHGATLTSTVYVLAVCALSRLLADDPARYKQIGGTVALSLRGVAGVPDDVLCDYPSTFHELSRATTAFSWNVAKRMAATLQEQKRKGREMVGMLRFLELPGVYLSYLKGQLGGKREAGIRLSNLGRVQLQGTGGGWTMSRTMFAQCDVVTGDAFNINMTGDPTGALNVTLSWGKEAGA</sequence>
<dbReference type="Gene3D" id="3.30.559.10">
    <property type="entry name" value="Chloramphenicol acetyltransferase-like domain"/>
    <property type="match status" value="1"/>
</dbReference>
<protein>
    <recommendedName>
        <fullName evidence="3">Alcohol acetyltransferase</fullName>
    </recommendedName>
</protein>
<evidence type="ECO:0008006" key="3">
    <source>
        <dbReference type="Google" id="ProtNLM"/>
    </source>
</evidence>
<keyword evidence="2" id="KW-1185">Reference proteome</keyword>
<dbReference type="AlphaFoldDB" id="A0A8H7CPE5"/>
<dbReference type="InterPro" id="IPR052058">
    <property type="entry name" value="Alcohol_O-acetyltransferase"/>
</dbReference>
<reference evidence="1" key="1">
    <citation type="submission" date="2020-05" db="EMBL/GenBank/DDBJ databases">
        <title>Mycena genomes resolve the evolution of fungal bioluminescence.</title>
        <authorList>
            <person name="Tsai I.J."/>
        </authorList>
    </citation>
    <scope>NUCLEOTIDE SEQUENCE</scope>
    <source>
        <strain evidence="1">160909Yilan</strain>
    </source>
</reference>
<evidence type="ECO:0000313" key="2">
    <source>
        <dbReference type="Proteomes" id="UP000623467"/>
    </source>
</evidence>
<dbReference type="GO" id="GO:0008080">
    <property type="term" value="F:N-acetyltransferase activity"/>
    <property type="evidence" value="ECO:0007669"/>
    <property type="project" value="TreeGrafter"/>
</dbReference>
<accession>A0A8H7CPE5</accession>
<dbReference type="EMBL" id="JACAZH010000020">
    <property type="protein sequence ID" value="KAF7345264.1"/>
    <property type="molecule type" value="Genomic_DNA"/>
</dbReference>
<evidence type="ECO:0000313" key="1">
    <source>
        <dbReference type="EMBL" id="KAF7345264.1"/>
    </source>
</evidence>
<name>A0A8H7CPE5_9AGAR</name>
<dbReference type="Pfam" id="PF07247">
    <property type="entry name" value="AATase"/>
    <property type="match status" value="1"/>
</dbReference>
<proteinExistence type="predicted"/>
<dbReference type="Proteomes" id="UP000623467">
    <property type="component" value="Unassembled WGS sequence"/>
</dbReference>
<dbReference type="InterPro" id="IPR023213">
    <property type="entry name" value="CAT-like_dom_sf"/>
</dbReference>
<dbReference type="OrthoDB" id="2150604at2759"/>
<dbReference type="PANTHER" id="PTHR28037:SF1">
    <property type="entry name" value="ALCOHOL O-ACETYLTRANSFERASE 1-RELATED"/>
    <property type="match status" value="1"/>
</dbReference>
<dbReference type="InterPro" id="IPR010828">
    <property type="entry name" value="Atf2/Sli1-like"/>
</dbReference>
<comment type="caution">
    <text evidence="1">The sequence shown here is derived from an EMBL/GenBank/DDBJ whole genome shotgun (WGS) entry which is preliminary data.</text>
</comment>
<organism evidence="1 2">
    <name type="scientific">Mycena sanguinolenta</name>
    <dbReference type="NCBI Taxonomy" id="230812"/>
    <lineage>
        <taxon>Eukaryota</taxon>
        <taxon>Fungi</taxon>
        <taxon>Dikarya</taxon>
        <taxon>Basidiomycota</taxon>
        <taxon>Agaricomycotina</taxon>
        <taxon>Agaricomycetes</taxon>
        <taxon>Agaricomycetidae</taxon>
        <taxon>Agaricales</taxon>
        <taxon>Marasmiineae</taxon>
        <taxon>Mycenaceae</taxon>
        <taxon>Mycena</taxon>
    </lineage>
</organism>
<gene>
    <name evidence="1" type="ORF">MSAN_01903100</name>
</gene>